<evidence type="ECO:0000256" key="5">
    <source>
        <dbReference type="ARBA" id="ARBA00022692"/>
    </source>
</evidence>
<reference evidence="17 18" key="1">
    <citation type="submission" date="2019-11" db="EMBL/GenBank/DDBJ databases">
        <title>Whole genome sequence of Oryza granulata.</title>
        <authorList>
            <person name="Li W."/>
        </authorList>
    </citation>
    <scope>NUCLEOTIDE SEQUENCE [LARGE SCALE GENOMIC DNA]</scope>
    <source>
        <strain evidence="18">cv. Menghai</strain>
        <tissue evidence="17">Leaf</tissue>
    </source>
</reference>
<evidence type="ECO:0000256" key="14">
    <source>
        <dbReference type="RuleBase" id="RU079119"/>
    </source>
</evidence>
<evidence type="ECO:0000313" key="17">
    <source>
        <dbReference type="EMBL" id="KAF0907424.1"/>
    </source>
</evidence>
<dbReference type="PANTHER" id="PTHR24161:SF101">
    <property type="entry name" value="PROTEIN S-ACYLTRANSFERASE 23-RELATED"/>
    <property type="match status" value="1"/>
</dbReference>
<accession>A0A6G1D5J6</accession>
<keyword evidence="8" id="KW-0333">Golgi apparatus</keyword>
<evidence type="ECO:0000256" key="11">
    <source>
        <dbReference type="ARBA" id="ARBA00023288"/>
    </source>
</evidence>
<feature type="domain" description="Palmitoyltransferase DHHC" evidence="16">
    <location>
        <begin position="505"/>
        <end position="616"/>
    </location>
</feature>
<evidence type="ECO:0000256" key="3">
    <source>
        <dbReference type="ARBA" id="ARBA00008574"/>
    </source>
</evidence>
<feature type="repeat" description="ANK" evidence="13">
    <location>
        <begin position="306"/>
        <end position="338"/>
    </location>
</feature>
<dbReference type="Pfam" id="PF12796">
    <property type="entry name" value="Ank_2"/>
    <property type="match status" value="2"/>
</dbReference>
<feature type="repeat" description="ANK" evidence="13">
    <location>
        <begin position="206"/>
        <end position="238"/>
    </location>
</feature>
<dbReference type="PANTHER" id="PTHR24161">
    <property type="entry name" value="ANK_REP_REGION DOMAIN-CONTAINING PROTEIN-RELATED"/>
    <property type="match status" value="1"/>
</dbReference>
<evidence type="ECO:0000256" key="6">
    <source>
        <dbReference type="ARBA" id="ARBA00022737"/>
    </source>
</evidence>
<dbReference type="Pfam" id="PF01529">
    <property type="entry name" value="DHHC"/>
    <property type="match status" value="1"/>
</dbReference>
<feature type="region of interest" description="Disordered" evidence="15">
    <location>
        <begin position="95"/>
        <end position="126"/>
    </location>
</feature>
<keyword evidence="6" id="KW-0677">Repeat</keyword>
<keyword evidence="18" id="KW-1185">Reference proteome</keyword>
<evidence type="ECO:0000256" key="1">
    <source>
        <dbReference type="ARBA" id="ARBA00004127"/>
    </source>
</evidence>
<feature type="transmembrane region" description="Helical" evidence="14">
    <location>
        <begin position="551"/>
        <end position="574"/>
    </location>
</feature>
<organism evidence="17 18">
    <name type="scientific">Oryza meyeriana var. granulata</name>
    <dbReference type="NCBI Taxonomy" id="110450"/>
    <lineage>
        <taxon>Eukaryota</taxon>
        <taxon>Viridiplantae</taxon>
        <taxon>Streptophyta</taxon>
        <taxon>Embryophyta</taxon>
        <taxon>Tracheophyta</taxon>
        <taxon>Spermatophyta</taxon>
        <taxon>Magnoliopsida</taxon>
        <taxon>Liliopsida</taxon>
        <taxon>Poales</taxon>
        <taxon>Poaceae</taxon>
        <taxon>BOP clade</taxon>
        <taxon>Oryzoideae</taxon>
        <taxon>Oryzeae</taxon>
        <taxon>Oryzinae</taxon>
        <taxon>Oryza</taxon>
        <taxon>Oryza meyeriana</taxon>
    </lineage>
</organism>
<evidence type="ECO:0000256" key="10">
    <source>
        <dbReference type="ARBA" id="ARBA00023136"/>
    </source>
</evidence>
<comment type="catalytic activity">
    <reaction evidence="12 14">
        <text>L-cysteinyl-[protein] + hexadecanoyl-CoA = S-hexadecanoyl-L-cysteinyl-[protein] + CoA</text>
        <dbReference type="Rhea" id="RHEA:36683"/>
        <dbReference type="Rhea" id="RHEA-COMP:10131"/>
        <dbReference type="Rhea" id="RHEA-COMP:11032"/>
        <dbReference type="ChEBI" id="CHEBI:29950"/>
        <dbReference type="ChEBI" id="CHEBI:57287"/>
        <dbReference type="ChEBI" id="CHEBI:57379"/>
        <dbReference type="ChEBI" id="CHEBI:74151"/>
        <dbReference type="EC" id="2.3.1.225"/>
    </reaction>
</comment>
<gene>
    <name evidence="17" type="ORF">E2562_017364</name>
</gene>
<comment type="similarity">
    <text evidence="3 14">Belongs to the DHHC palmitoyltransferase family.</text>
</comment>
<evidence type="ECO:0000256" key="8">
    <source>
        <dbReference type="ARBA" id="ARBA00023034"/>
    </source>
</evidence>
<feature type="transmembrane region" description="Helical" evidence="14">
    <location>
        <begin position="594"/>
        <end position="617"/>
    </location>
</feature>
<dbReference type="GO" id="GO:0019706">
    <property type="term" value="F:protein-cysteine S-palmitoyltransferase activity"/>
    <property type="evidence" value="ECO:0007669"/>
    <property type="project" value="UniProtKB-EC"/>
</dbReference>
<keyword evidence="5 14" id="KW-0812">Transmembrane</keyword>
<sequence>MSIFVLGPDVWFGVVVAVSAPPLPFPGLRPMAAEGVRGEHALGGSRAGFSALTAAPLDAMGDGSTTGLLGGASTGASSATARVRRRWRWGWRQAPDQQIQTAAGGSRVRGKQLLPPRAQKKKRKKKVEDLARLGSSVRGAMAEIEVVGDGGGAKQEEGREARVNGGEADPVVDVYSAAAYGDLERLRGFVERDGCAAASLAAPDGNGYHALQWAALNNYPHVALYIIEHGGDVNAGDNAQQTALHWAAVRGAIAAADVLLENGARVEAADVNGYRAVHVAAQYGQTAFLHHIVSKYGADFEALDNDGRSPLHWAAYKGNADTIRLLLFMDANQVRQDKNGCTPLHWAAIRGNFEVCTVLVHAGTKEELTLKDSGGFTPMELANDKGHRHLSYILSNATKVTFEDKYCSGRSRKIGYAPILFCFVVVLITLFLNSIIFAPNFSRITAVVGLWSWGAISLAFASLVMFYRVSRKNPGYIQANTKRLDSKEPLMELDLNSSAWTGNWSQLCPTCKIIRPVRSKHCPTCKHCVEQFDHHCPWISNCVGKRNKRDFFVFLCMGTTTAFLGAAIGFHRLWTEPILLSSSESWINFMLSNHPGAVLFMFMDVFLLTGALILTGAQATQVNCLMEWLFRPYNSMVC</sequence>
<dbReference type="InterPro" id="IPR036770">
    <property type="entry name" value="Ankyrin_rpt-contain_sf"/>
</dbReference>
<dbReference type="Gene3D" id="1.25.40.20">
    <property type="entry name" value="Ankyrin repeat-containing domain"/>
    <property type="match status" value="1"/>
</dbReference>
<dbReference type="SMART" id="SM00248">
    <property type="entry name" value="ANK"/>
    <property type="match status" value="6"/>
</dbReference>
<feature type="transmembrane region" description="Helical" evidence="14">
    <location>
        <begin position="414"/>
        <end position="438"/>
    </location>
</feature>
<evidence type="ECO:0000256" key="13">
    <source>
        <dbReference type="PROSITE-ProRule" id="PRU00023"/>
    </source>
</evidence>
<dbReference type="PROSITE" id="PS50297">
    <property type="entry name" value="ANK_REP_REGION"/>
    <property type="match status" value="3"/>
</dbReference>
<name>A0A6G1D5J6_9ORYZ</name>
<dbReference type="SUPFAM" id="SSF48403">
    <property type="entry name" value="Ankyrin repeat"/>
    <property type="match status" value="1"/>
</dbReference>
<dbReference type="OrthoDB" id="331948at2759"/>
<dbReference type="PROSITE" id="PS50088">
    <property type="entry name" value="ANK_REPEAT"/>
    <property type="match status" value="5"/>
</dbReference>
<comment type="caution">
    <text evidence="17">The sequence shown here is derived from an EMBL/GenBank/DDBJ whole genome shotgun (WGS) entry which is preliminary data.</text>
</comment>
<evidence type="ECO:0000259" key="16">
    <source>
        <dbReference type="Pfam" id="PF01529"/>
    </source>
</evidence>
<feature type="repeat" description="ANK" evidence="13">
    <location>
        <begin position="339"/>
        <end position="371"/>
    </location>
</feature>
<keyword evidence="7 14" id="KW-1133">Transmembrane helix</keyword>
<keyword evidence="4 14" id="KW-0808">Transferase</keyword>
<evidence type="ECO:0000256" key="2">
    <source>
        <dbReference type="ARBA" id="ARBA00004394"/>
    </source>
</evidence>
<dbReference type="EMBL" id="SPHZ02000007">
    <property type="protein sequence ID" value="KAF0907424.1"/>
    <property type="molecule type" value="Genomic_DNA"/>
</dbReference>
<comment type="subcellular location">
    <subcellularLocation>
        <location evidence="1">Endomembrane system</location>
        <topology evidence="1">Multi-pass membrane protein</topology>
    </subcellularLocation>
    <subcellularLocation>
        <location evidence="2">Golgi apparatus membrane</location>
    </subcellularLocation>
</comment>
<keyword evidence="10 14" id="KW-0472">Membrane</keyword>
<dbReference type="EC" id="2.3.1.225" evidence="14"/>
<dbReference type="GO" id="GO:0000139">
    <property type="term" value="C:Golgi membrane"/>
    <property type="evidence" value="ECO:0007669"/>
    <property type="project" value="UniProtKB-SubCell"/>
</dbReference>
<evidence type="ECO:0000256" key="7">
    <source>
        <dbReference type="ARBA" id="ARBA00022989"/>
    </source>
</evidence>
<keyword evidence="11" id="KW-0449">Lipoprotein</keyword>
<comment type="domain">
    <text evidence="14">The DHHC domain is required for palmitoyltransferase activity.</text>
</comment>
<evidence type="ECO:0000256" key="9">
    <source>
        <dbReference type="ARBA" id="ARBA00023043"/>
    </source>
</evidence>
<evidence type="ECO:0000256" key="12">
    <source>
        <dbReference type="ARBA" id="ARBA00048048"/>
    </source>
</evidence>
<evidence type="ECO:0000256" key="15">
    <source>
        <dbReference type="SAM" id="MobiDB-lite"/>
    </source>
</evidence>
<dbReference type="PROSITE" id="PS50216">
    <property type="entry name" value="DHHC"/>
    <property type="match status" value="1"/>
</dbReference>
<protein>
    <recommendedName>
        <fullName evidence="14">S-acyltransferase</fullName>
        <ecNumber evidence="14">2.3.1.225</ecNumber>
    </recommendedName>
    <alternativeName>
        <fullName evidence="14">Palmitoyltransferase</fullName>
    </alternativeName>
</protein>
<dbReference type="InterPro" id="IPR002110">
    <property type="entry name" value="Ankyrin_rpt"/>
</dbReference>
<feature type="repeat" description="ANK" evidence="13">
    <location>
        <begin position="239"/>
        <end position="271"/>
    </location>
</feature>
<feature type="transmembrane region" description="Helical" evidence="14">
    <location>
        <begin position="444"/>
        <end position="467"/>
    </location>
</feature>
<evidence type="ECO:0000313" key="18">
    <source>
        <dbReference type="Proteomes" id="UP000479710"/>
    </source>
</evidence>
<dbReference type="AlphaFoldDB" id="A0A6G1D5J6"/>
<feature type="repeat" description="ANK" evidence="13">
    <location>
        <begin position="272"/>
        <end position="305"/>
    </location>
</feature>
<dbReference type="Proteomes" id="UP000479710">
    <property type="component" value="Unassembled WGS sequence"/>
</dbReference>
<keyword evidence="14" id="KW-0012">Acyltransferase</keyword>
<dbReference type="InterPro" id="IPR001594">
    <property type="entry name" value="Palmitoyltrfase_DHHC"/>
</dbReference>
<proteinExistence type="inferred from homology"/>
<evidence type="ECO:0000256" key="4">
    <source>
        <dbReference type="ARBA" id="ARBA00022679"/>
    </source>
</evidence>
<dbReference type="FunFam" id="1.25.40.20:FF:000300">
    <property type="entry name" value="S-acyltransferase"/>
    <property type="match status" value="1"/>
</dbReference>
<keyword evidence="9 13" id="KW-0040">ANK repeat</keyword>